<gene>
    <name evidence="3" type="ORF">AV530_009190</name>
</gene>
<accession>A0A1V4K2Y6</accession>
<keyword evidence="2" id="KW-1133">Transmembrane helix</keyword>
<reference evidence="3 4" key="1">
    <citation type="submission" date="2016-02" db="EMBL/GenBank/DDBJ databases">
        <title>Band-tailed pigeon sequencing and assembly.</title>
        <authorList>
            <person name="Soares A.E."/>
            <person name="Novak B.J."/>
            <person name="Rice E.S."/>
            <person name="O'Connell B."/>
            <person name="Chang D."/>
            <person name="Weber S."/>
            <person name="Shapiro B."/>
        </authorList>
    </citation>
    <scope>NUCLEOTIDE SEQUENCE [LARGE SCALE GENOMIC DNA]</scope>
    <source>
        <strain evidence="3">BTP2013</strain>
        <tissue evidence="3">Blood</tissue>
    </source>
</reference>
<keyword evidence="4" id="KW-1185">Reference proteome</keyword>
<proteinExistence type="predicted"/>
<feature type="transmembrane region" description="Helical" evidence="2">
    <location>
        <begin position="42"/>
        <end position="63"/>
    </location>
</feature>
<sequence>MGCAPPKCENEKEMQSTVKPPEKREHEPEKDKSKVRSKKPTNAVSIPALPLVLSIAGAPGFLVGMV</sequence>
<dbReference type="STRING" id="372326.A0A1V4K2Y6"/>
<evidence type="ECO:0000256" key="1">
    <source>
        <dbReference type="SAM" id="MobiDB-lite"/>
    </source>
</evidence>
<organism evidence="3 4">
    <name type="scientific">Patagioenas fasciata monilis</name>
    <dbReference type="NCBI Taxonomy" id="372326"/>
    <lineage>
        <taxon>Eukaryota</taxon>
        <taxon>Metazoa</taxon>
        <taxon>Chordata</taxon>
        <taxon>Craniata</taxon>
        <taxon>Vertebrata</taxon>
        <taxon>Euteleostomi</taxon>
        <taxon>Archelosauria</taxon>
        <taxon>Archosauria</taxon>
        <taxon>Dinosauria</taxon>
        <taxon>Saurischia</taxon>
        <taxon>Theropoda</taxon>
        <taxon>Coelurosauria</taxon>
        <taxon>Aves</taxon>
        <taxon>Neognathae</taxon>
        <taxon>Neoaves</taxon>
        <taxon>Columbimorphae</taxon>
        <taxon>Columbiformes</taxon>
        <taxon>Columbidae</taxon>
        <taxon>Patagioenas</taxon>
    </lineage>
</organism>
<dbReference type="EMBL" id="LSYS01005021">
    <property type="protein sequence ID" value="OPJ78822.1"/>
    <property type="molecule type" value="Genomic_DNA"/>
</dbReference>
<keyword evidence="2" id="KW-0812">Transmembrane</keyword>
<evidence type="ECO:0000256" key="2">
    <source>
        <dbReference type="SAM" id="Phobius"/>
    </source>
</evidence>
<feature type="region of interest" description="Disordered" evidence="1">
    <location>
        <begin position="1"/>
        <end position="43"/>
    </location>
</feature>
<evidence type="ECO:0000313" key="3">
    <source>
        <dbReference type="EMBL" id="OPJ78822.1"/>
    </source>
</evidence>
<evidence type="ECO:0000313" key="4">
    <source>
        <dbReference type="Proteomes" id="UP000190648"/>
    </source>
</evidence>
<dbReference type="Proteomes" id="UP000190648">
    <property type="component" value="Unassembled WGS sequence"/>
</dbReference>
<protein>
    <submittedName>
        <fullName evidence="3">Uncharacterized protein</fullName>
    </submittedName>
</protein>
<name>A0A1V4K2Y6_PATFA</name>
<comment type="caution">
    <text evidence="3">The sequence shown here is derived from an EMBL/GenBank/DDBJ whole genome shotgun (WGS) entry which is preliminary data.</text>
</comment>
<keyword evidence="2" id="KW-0472">Membrane</keyword>
<dbReference type="AlphaFoldDB" id="A0A1V4K2Y6"/>
<feature type="compositionally biased region" description="Basic and acidic residues" evidence="1">
    <location>
        <begin position="8"/>
        <end position="34"/>
    </location>
</feature>